<dbReference type="InterPro" id="IPR008969">
    <property type="entry name" value="CarboxyPept-like_regulatory"/>
</dbReference>
<sequence>MQIKRNSYNLGKSKNIEISSDNLDIKADVILHVNEKELKVHSSISGVVVDVFNNPIKNALVKLMSINLEPIDSTRTDENGKYIISVIPKNTLYMVLATATEKVVKESSSFTLRTGENKIINFTLYNDTNTLFGAISGTLTDKNNNLFKGAVISLYKEKNNSKELVAITYSDEQGTFFFSELLPSKYKILIHSLSSMSYEENIFIESRKIYTFNKSLDFNSNLNDGSISGTITDALGNFISKADVILYKIENNIKTPVAFSQTNNFGVYSFTNVPFGFYLVKSNRAESLELDNIISPSVKITSTLELETYNFSKGILENDAMMDSNGFVTSLGGEKDGSVTLSVNIEKYGLYTLAIYYVSADYNRSLKINVNEKELDKIYKVPITPGWTLKDSKIIEISTPLNAGINIIKFHGDGKSLAPYLNMITLIFNETENIPMFNRTFSFYNDIIFENISLAGTYSNGAKYNKETFLVTALGGENDGSVTLSLEISDLILYYMELKYVAKLPNLTFKIDINEESNNTIYKTPQSKKINILETSTFTLPIYFNKTINSIKFHGDGKNLSPDLDSFYLIVPPITQNLTEGIFENSAKPFKDNEFVSGIGGPQNGAVAVSVDISVYGHYKIYLEYVATTVTLPLKIDVNGINNSTITHFLSPTGGLTTDFKKIFSTLIYFNSGINTLRFYADGKEFAPNLTTFKIIKTTLIGDNTKNINEIKDFYEVTEGKLSGSATLDKNKKFITAIGGENKGEVTFNVTVKDEGEYVLQINYYYLNRNFKISVNSIENEKVCKTLGENRGIFKTTINLKSGDNILKFYGYFSDLAPNLGDFTLRLNAPLDLRKSEFFLYNNAKLLPTGVITSIGGENEGNLALDYFAFEYAEYTLDLILSNDDKELLININNTDIININNTPNVQSSTIAYSKNIVLDYGNNIIKFLGNGKNPAPDIYSLNIKPAFTGSFVYTYSFSKDVLKNSAFLDIKNNFVKNIGTKNNGTALLIVQMENEGIYDLNIQYINPFHRKTPLRLKVNNKFIETTYYIPDTENISDYNKIKIFVIPKISLNKSVNFIEFSGNGIDPVAYLGKVRLSRSLDMVNTASDEYYASEGDIENGAKISSFSKKFIDNLGGNKQEGSVTIKVTIDKEDFYNLFIEYLVNIDNSVLLIEINGDDTGNFYTLPKTEELKEEYSKNFIIPVWLKKGENYIKFHGDKIKAAPSIGKININKAPELTTYAFLNAQLKNAKILDSPVGYISLKGGLNVSSAYIKVKVKKEGKYYLTLRYLSKDKNFLNIAINSPVFGENFNFPATKSENAFHAKSIIFEVYFNSGENLVFFRKLKKANDIEILLHSFSISTHNLVRNFSLKRLFFLNGAKLNEDTGFIEGLGGEENGYIVINTFIAQGGLYDLYINYLSLDVKRKLKIQINDVPIKNSYYFPSTGHLMHKAFVNTVTIPINLKTGDNKIKIYGKNNLLGPMISEITLALNTENAIKFYYLSDGTLKGGATLDNISKTVSNIGEKNNGEVTIKINITNSNMYTLQLQYKSSNNNNLLLLDINNISINKKFKLLETNGYFNNFTIKTFLNTGDNFLRFYGDEKNEGLTLGNFYLINDLNLWTFEKNAINFNVALGELKNGAYVYLDSLDDTPWVDKLGGKSNGSSTVTINIDYDGEYSLIITYFASIDDSKKPISLTISINSKKNGSIYSLIPGEVRKTEFIFDLKKGENKIKFAGDGKNKAPKLSSATLTLKSIYI</sequence>
<gene>
    <name evidence="1" type="ORF">GBZ86_05435</name>
</gene>
<dbReference type="Proteomes" id="UP000430345">
    <property type="component" value="Unassembled WGS sequence"/>
</dbReference>
<reference evidence="1 2" key="1">
    <citation type="submission" date="2019-10" db="EMBL/GenBank/DDBJ databases">
        <title>The Genome Sequence of Clostridium tarantellae Isolated from Fish Brain.</title>
        <authorList>
            <person name="Bano L."/>
            <person name="Kiel M."/>
            <person name="Sales G."/>
            <person name="Doxey A.C."/>
            <person name="Mansfield M.J."/>
            <person name="Schiavone M."/>
            <person name="Rossetto O."/>
            <person name="Pirazzini M."/>
            <person name="Dobrindt U."/>
            <person name="Montecucco C."/>
        </authorList>
    </citation>
    <scope>NUCLEOTIDE SEQUENCE [LARGE SCALE GENOMIC DNA]</scope>
    <source>
        <strain evidence="1 2">DSM 3997</strain>
    </source>
</reference>
<dbReference type="Gene3D" id="2.60.120.260">
    <property type="entry name" value="Galactose-binding domain-like"/>
    <property type="match status" value="9"/>
</dbReference>
<dbReference type="CDD" id="cd02795">
    <property type="entry name" value="CBM6-CBM35-CBM36_like"/>
    <property type="match status" value="1"/>
</dbReference>
<name>A0A6I1MIL1_9CLOT</name>
<proteinExistence type="predicted"/>
<dbReference type="SUPFAM" id="SSF49478">
    <property type="entry name" value="Cna protein B-type domain"/>
    <property type="match status" value="1"/>
</dbReference>
<evidence type="ECO:0008006" key="3">
    <source>
        <dbReference type="Google" id="ProtNLM"/>
    </source>
</evidence>
<protein>
    <recommendedName>
        <fullName evidence="3">CBM6 domain-containing protein</fullName>
    </recommendedName>
</protein>
<dbReference type="RefSeq" id="WP_152888517.1">
    <property type="nucleotide sequence ID" value="NZ_WHJC01000048.1"/>
</dbReference>
<dbReference type="Pfam" id="PF13620">
    <property type="entry name" value="CarboxypepD_reg"/>
    <property type="match status" value="1"/>
</dbReference>
<evidence type="ECO:0000313" key="1">
    <source>
        <dbReference type="EMBL" id="MPQ43205.1"/>
    </source>
</evidence>
<evidence type="ECO:0000313" key="2">
    <source>
        <dbReference type="Proteomes" id="UP000430345"/>
    </source>
</evidence>
<dbReference type="SUPFAM" id="SSF49464">
    <property type="entry name" value="Carboxypeptidase regulatory domain-like"/>
    <property type="match status" value="2"/>
</dbReference>
<dbReference type="Gene3D" id="2.60.40.1120">
    <property type="entry name" value="Carboxypeptidase-like, regulatory domain"/>
    <property type="match status" value="1"/>
</dbReference>
<dbReference type="EMBL" id="WHJC01000048">
    <property type="protein sequence ID" value="MPQ43205.1"/>
    <property type="molecule type" value="Genomic_DNA"/>
</dbReference>
<dbReference type="OrthoDB" id="1924619at2"/>
<comment type="caution">
    <text evidence="1">The sequence shown here is derived from an EMBL/GenBank/DDBJ whole genome shotgun (WGS) entry which is preliminary data.</text>
</comment>
<organism evidence="1 2">
    <name type="scientific">Clostridium tarantellae</name>
    <dbReference type="NCBI Taxonomy" id="39493"/>
    <lineage>
        <taxon>Bacteria</taxon>
        <taxon>Bacillati</taxon>
        <taxon>Bacillota</taxon>
        <taxon>Clostridia</taxon>
        <taxon>Eubacteriales</taxon>
        <taxon>Clostridiaceae</taxon>
        <taxon>Clostridium</taxon>
    </lineage>
</organism>
<dbReference type="SUPFAM" id="SSF49785">
    <property type="entry name" value="Galactose-binding domain-like"/>
    <property type="match status" value="1"/>
</dbReference>
<keyword evidence="2" id="KW-1185">Reference proteome</keyword>
<accession>A0A6I1MIL1</accession>
<dbReference type="InterPro" id="IPR008979">
    <property type="entry name" value="Galactose-bd-like_sf"/>
</dbReference>